<name>A0A2I1CWP7_ASPC2</name>
<reference evidence="2" key="1">
    <citation type="submission" date="2016-12" db="EMBL/GenBank/DDBJ databases">
        <title>The genomes of Aspergillus section Nigri reveals drivers in fungal speciation.</title>
        <authorList>
            <consortium name="DOE Joint Genome Institute"/>
            <person name="Vesth T.C."/>
            <person name="Nybo J."/>
            <person name="Theobald S."/>
            <person name="Brandl J."/>
            <person name="Frisvad J.C."/>
            <person name="Nielsen K.F."/>
            <person name="Lyhne E.K."/>
            <person name="Kogle M.E."/>
            <person name="Kuo A."/>
            <person name="Riley R."/>
            <person name="Clum A."/>
            <person name="Nolan M."/>
            <person name="Lipzen A."/>
            <person name="Salamov A."/>
            <person name="Henrissat B."/>
            <person name="Wiebenga A."/>
            <person name="De vries R.P."/>
            <person name="Grigoriev I.V."/>
            <person name="Mortensen U.H."/>
            <person name="Andersen M.R."/>
            <person name="Baker S.E."/>
        </authorList>
    </citation>
    <scope>NUCLEOTIDE SEQUENCE</scope>
    <source>
        <strain evidence="2">IBT 28561</strain>
    </source>
</reference>
<organism evidence="2 3">
    <name type="scientific">Aspergillus campestris (strain IBT 28561)</name>
    <dbReference type="NCBI Taxonomy" id="1392248"/>
    <lineage>
        <taxon>Eukaryota</taxon>
        <taxon>Fungi</taxon>
        <taxon>Dikarya</taxon>
        <taxon>Ascomycota</taxon>
        <taxon>Pezizomycotina</taxon>
        <taxon>Eurotiomycetes</taxon>
        <taxon>Eurotiomycetidae</taxon>
        <taxon>Eurotiales</taxon>
        <taxon>Aspergillaceae</taxon>
        <taxon>Aspergillus</taxon>
        <taxon>Aspergillus subgen. Circumdati</taxon>
    </lineage>
</organism>
<proteinExistence type="predicted"/>
<keyword evidence="1" id="KW-0732">Signal</keyword>
<evidence type="ECO:0000313" key="3">
    <source>
        <dbReference type="Proteomes" id="UP000234254"/>
    </source>
</evidence>
<gene>
    <name evidence="2" type="ORF">P168DRAFT_40173</name>
</gene>
<dbReference type="GeneID" id="36549456"/>
<evidence type="ECO:0000256" key="1">
    <source>
        <dbReference type="SAM" id="SignalP"/>
    </source>
</evidence>
<feature type="chain" id="PRO_5014170934" description="Secreted protein" evidence="1">
    <location>
        <begin position="23"/>
        <end position="93"/>
    </location>
</feature>
<comment type="caution">
    <text evidence="2">The sequence shown here is derived from an EMBL/GenBank/DDBJ whole genome shotgun (WGS) entry which is preliminary data.</text>
</comment>
<protein>
    <recommendedName>
        <fullName evidence="4">Secreted protein</fullName>
    </recommendedName>
</protein>
<evidence type="ECO:0000313" key="2">
    <source>
        <dbReference type="EMBL" id="PKY02040.1"/>
    </source>
</evidence>
<dbReference type="Proteomes" id="UP000234254">
    <property type="component" value="Unassembled WGS sequence"/>
</dbReference>
<dbReference type="RefSeq" id="XP_024690634.1">
    <property type="nucleotide sequence ID" value="XM_024841927.1"/>
</dbReference>
<sequence>MDPAATRTYSLCLFLSLSLSLCVSPRFLPTYHLTNASPPPTSPYLSRRVVLWGPVSPRRLPPHSQTGYRRRIEGTRIRRWIPAGDEESLDRNG</sequence>
<keyword evidence="3" id="KW-1185">Reference proteome</keyword>
<accession>A0A2I1CWP7</accession>
<dbReference type="EMBL" id="MSFM01000010">
    <property type="protein sequence ID" value="PKY02040.1"/>
    <property type="molecule type" value="Genomic_DNA"/>
</dbReference>
<dbReference type="VEuPathDB" id="FungiDB:P168DRAFT_40173"/>
<dbReference type="AlphaFoldDB" id="A0A2I1CWP7"/>
<feature type="signal peptide" evidence="1">
    <location>
        <begin position="1"/>
        <end position="22"/>
    </location>
</feature>
<evidence type="ECO:0008006" key="4">
    <source>
        <dbReference type="Google" id="ProtNLM"/>
    </source>
</evidence>